<keyword evidence="2" id="KW-0694">RNA-binding</keyword>
<feature type="compositionally biased region" description="Basic and acidic residues" evidence="3">
    <location>
        <begin position="811"/>
        <end position="824"/>
    </location>
</feature>
<feature type="compositionally biased region" description="Gly residues" evidence="3">
    <location>
        <begin position="1088"/>
        <end position="1111"/>
    </location>
</feature>
<dbReference type="InterPro" id="IPR036612">
    <property type="entry name" value="KH_dom_type_1_sf"/>
</dbReference>
<protein>
    <recommendedName>
        <fullName evidence="4">K Homology domain-containing protein</fullName>
    </recommendedName>
</protein>
<dbReference type="InterPro" id="IPR004088">
    <property type="entry name" value="KH_dom_type_1"/>
</dbReference>
<evidence type="ECO:0000256" key="3">
    <source>
        <dbReference type="SAM" id="MobiDB-lite"/>
    </source>
</evidence>
<comment type="caution">
    <text evidence="5">The sequence shown here is derived from an EMBL/GenBank/DDBJ whole genome shotgun (WGS) entry which is preliminary data.</text>
</comment>
<feature type="region of interest" description="Disordered" evidence="3">
    <location>
        <begin position="811"/>
        <end position="846"/>
    </location>
</feature>
<dbReference type="PANTHER" id="PTHR10288">
    <property type="entry name" value="KH DOMAIN CONTAINING RNA BINDING PROTEIN"/>
    <property type="match status" value="1"/>
</dbReference>
<reference evidence="5" key="1">
    <citation type="journal article" date="2020" name="J Insects Food Feed">
        <title>The yellow mealworm (Tenebrio molitor) genome: a resource for the emerging insects as food and feed industry.</title>
        <authorList>
            <person name="Eriksson T."/>
            <person name="Andere A."/>
            <person name="Kelstrup H."/>
            <person name="Emery V."/>
            <person name="Picard C."/>
        </authorList>
    </citation>
    <scope>NUCLEOTIDE SEQUENCE</scope>
    <source>
        <strain evidence="5">Stoneville</strain>
        <tissue evidence="5">Whole head</tissue>
    </source>
</reference>
<sequence length="1288" mass="140079">MKREADGEMGSPQKRSRRGDDEVRLLIPSKSSRGFILYPQTVTAIPSRTRTEQKKLVPTSRSADLIAGGYMCREAEDVGEIITRLVFQSPGWMPCKKPVSLIRIRRSETRAKRCRKLANTAGVDCIFATGKNKSDVISCEEMFAKRTLSISSGTEVWKLPFCSCTLQIAFFHPRRLMHAGPDLRDFVEACRFNFPVLPYTIRGRDLLLVFAIPPGERPLRSRSAFAVFVGAKLQKYDIDENNVPVTWHVASGRAAVGDICLSSTGRILFSGATLYVAGSIIGKGGQNITKLRSQVSTSEANSISLSTMLTNVFCPPAVPPVHLNHLPANAILRVATTTINQQYKASITVPDCPGPERMLTLSSDLDTICNIVNDVVPNLEEAKFFGGAAPTPACFRVFCLVVKGGLTVVRRTQARRKHSVRYVTIEIFTAWAPDATPNLNRSQSRQVLGFFDGVEVASVSRSPRLKSIGNVERDFSPARIVCRKDFFLSDKPQDKGDVVNSNVLQGRQNDELRWRNLTNEPRSVSEGGKCKNAMRATDVDNVACPPPSGELSKLALVKSPLVPAVIIGVPFVNGGRVNGNELDLRMMIHQSQAGCVIGKAGYKIKELREEFALIAEKSAEKTRPDEFREIDATARRLFQLPIMINYAVGNSTICKEMPIRADAVKEIAIKANKKNNNSTISGVVTGHAPMLLIGCHRGSLLDWRQGKCSIWRVFTKMAENARKSLFELFISTQNEIVDLKFCATIFQRAVENWLKNGCSLYTRVVCPGRMSPVFPVGFGRDEHVSTHAALTARRYHGGVRKAKVPAYEADKPRTAAERRPRGDKAVSSFLPSTHSHIPPPRGSVGRATATRTIHRAHLRFRTAIINFLHGLIATAAAGAAPRRARSVPTSRAESGRRVGRQPPNQYQLRALLAASVLRLHCTPVGGPALCLSGALFRAKGQTRVGGGPIFRTRSIFDAAERFVIRKRCLPEIKTDVGGYSKINAATGRAFFLCLCSSTVLISVFDRRDSKTGARIKIFSNLAPQSTDRIIQIIGEPAKCVDSIREIITLIKSNPIKGIVNPYDPHNYDDYYAEEYGGWGIAGNERRGGGSVSGGGGGANAGNGGPRGGGNRNGFRDGPPARFNSRGPPPPQRAGPPPMNFNDRQMGGSMPPRGGEYNGNGSNNNASRPPPFERNGWGAPTNNTPMISHPPPNIMASNGLNQGPLQPPGGLGTQNGGIAGGKTTTQVTIPKDLAGAIIGKGGGRIRKIRQDSGAGITIDEPLPGSNDRIITITGSPHQIQMAQYLLQQR</sequence>
<feature type="domain" description="K Homology" evidence="4">
    <location>
        <begin position="580"/>
        <end position="649"/>
    </location>
</feature>
<feature type="region of interest" description="Disordered" evidence="3">
    <location>
        <begin position="1087"/>
        <end position="1182"/>
    </location>
</feature>
<keyword evidence="1" id="KW-0677">Repeat</keyword>
<evidence type="ECO:0000256" key="2">
    <source>
        <dbReference type="PROSITE-ProRule" id="PRU00117"/>
    </source>
</evidence>
<feature type="compositionally biased region" description="Pro residues" evidence="3">
    <location>
        <begin position="1126"/>
        <end position="1138"/>
    </location>
</feature>
<evidence type="ECO:0000313" key="5">
    <source>
        <dbReference type="EMBL" id="KAH0819347.1"/>
    </source>
</evidence>
<accession>A0A8J6HRJ6</accession>
<evidence type="ECO:0000256" key="1">
    <source>
        <dbReference type="ARBA" id="ARBA00022737"/>
    </source>
</evidence>
<dbReference type="GO" id="GO:0010468">
    <property type="term" value="P:regulation of gene expression"/>
    <property type="evidence" value="ECO:0007669"/>
    <property type="project" value="UniProtKB-ARBA"/>
</dbReference>
<dbReference type="InterPro" id="IPR004087">
    <property type="entry name" value="KH_dom"/>
</dbReference>
<evidence type="ECO:0000259" key="4">
    <source>
        <dbReference type="SMART" id="SM00322"/>
    </source>
</evidence>
<proteinExistence type="predicted"/>
<keyword evidence="6" id="KW-1185">Reference proteome</keyword>
<feature type="region of interest" description="Disordered" evidence="3">
    <location>
        <begin position="879"/>
        <end position="901"/>
    </location>
</feature>
<dbReference type="PROSITE" id="PS50084">
    <property type="entry name" value="KH_TYPE_1"/>
    <property type="match status" value="2"/>
</dbReference>
<dbReference type="EMBL" id="JABDTM020014770">
    <property type="protein sequence ID" value="KAH0819347.1"/>
    <property type="molecule type" value="Genomic_DNA"/>
</dbReference>
<feature type="region of interest" description="Disordered" evidence="3">
    <location>
        <begin position="1"/>
        <end position="22"/>
    </location>
</feature>
<evidence type="ECO:0000313" key="6">
    <source>
        <dbReference type="Proteomes" id="UP000719412"/>
    </source>
</evidence>
<dbReference type="Gene3D" id="3.30.1370.10">
    <property type="entry name" value="K Homology domain, type 1"/>
    <property type="match status" value="3"/>
</dbReference>
<name>A0A8J6HRJ6_TENMO</name>
<dbReference type="CDD" id="cd22434">
    <property type="entry name" value="KH-I_HNRNPK_rpt3"/>
    <property type="match status" value="1"/>
</dbReference>
<dbReference type="Proteomes" id="UP000719412">
    <property type="component" value="Unassembled WGS sequence"/>
</dbReference>
<dbReference type="SUPFAM" id="SSF54791">
    <property type="entry name" value="Eukaryotic type KH-domain (KH-domain type I)"/>
    <property type="match status" value="2"/>
</dbReference>
<reference evidence="5" key="2">
    <citation type="submission" date="2021-08" db="EMBL/GenBank/DDBJ databases">
        <authorList>
            <person name="Eriksson T."/>
        </authorList>
    </citation>
    <scope>NUCLEOTIDE SEQUENCE</scope>
    <source>
        <strain evidence="5">Stoneville</strain>
        <tissue evidence="5">Whole head</tissue>
    </source>
</reference>
<dbReference type="SMART" id="SM00322">
    <property type="entry name" value="KH"/>
    <property type="match status" value="2"/>
</dbReference>
<feature type="domain" description="K Homology" evidence="4">
    <location>
        <begin position="1220"/>
        <end position="1288"/>
    </location>
</feature>
<gene>
    <name evidence="5" type="ORF">GEV33_003439</name>
</gene>
<dbReference type="GO" id="GO:0003723">
    <property type="term" value="F:RNA binding"/>
    <property type="evidence" value="ECO:0007669"/>
    <property type="project" value="UniProtKB-UniRule"/>
</dbReference>
<organism evidence="5 6">
    <name type="scientific">Tenebrio molitor</name>
    <name type="common">Yellow mealworm beetle</name>
    <dbReference type="NCBI Taxonomy" id="7067"/>
    <lineage>
        <taxon>Eukaryota</taxon>
        <taxon>Metazoa</taxon>
        <taxon>Ecdysozoa</taxon>
        <taxon>Arthropoda</taxon>
        <taxon>Hexapoda</taxon>
        <taxon>Insecta</taxon>
        <taxon>Pterygota</taxon>
        <taxon>Neoptera</taxon>
        <taxon>Endopterygota</taxon>
        <taxon>Coleoptera</taxon>
        <taxon>Polyphaga</taxon>
        <taxon>Cucujiformia</taxon>
        <taxon>Tenebrionidae</taxon>
        <taxon>Tenebrio</taxon>
    </lineage>
</organism>
<dbReference type="Pfam" id="PF00013">
    <property type="entry name" value="KH_1"/>
    <property type="match status" value="2"/>
</dbReference>